<dbReference type="OrthoDB" id="9811804at2"/>
<dbReference type="Proteomes" id="UP000198771">
    <property type="component" value="Unassembled WGS sequence"/>
</dbReference>
<evidence type="ECO:0000256" key="3">
    <source>
        <dbReference type="ARBA" id="ARBA00020675"/>
    </source>
</evidence>
<dbReference type="GO" id="GO:0003743">
    <property type="term" value="F:translation initiation factor activity"/>
    <property type="evidence" value="ECO:0007669"/>
    <property type="project" value="UniProtKB-UniRule"/>
</dbReference>
<dbReference type="FunFam" id="2.40.30.10:FF:000008">
    <property type="entry name" value="Translation initiation factor IF-2"/>
    <property type="match status" value="1"/>
</dbReference>
<dbReference type="Pfam" id="PF03144">
    <property type="entry name" value="GTP_EFTU_D2"/>
    <property type="match status" value="1"/>
</dbReference>
<proteinExistence type="inferred from homology"/>
<evidence type="ECO:0000256" key="1">
    <source>
        <dbReference type="ARBA" id="ARBA00004496"/>
    </source>
</evidence>
<dbReference type="EMBL" id="FMXO01000012">
    <property type="protein sequence ID" value="SDB44991.1"/>
    <property type="molecule type" value="Genomic_DNA"/>
</dbReference>
<evidence type="ECO:0000256" key="9">
    <source>
        <dbReference type="HAMAP-Rule" id="MF_00100"/>
    </source>
</evidence>
<dbReference type="InterPro" id="IPR044145">
    <property type="entry name" value="IF2_II"/>
</dbReference>
<dbReference type="InterPro" id="IPR036925">
    <property type="entry name" value="TIF_IF2_dom3_sf"/>
</dbReference>
<dbReference type="SUPFAM" id="SSF52156">
    <property type="entry name" value="Initiation factor IF2/eIF5b, domain 3"/>
    <property type="match status" value="1"/>
</dbReference>
<evidence type="ECO:0000256" key="4">
    <source>
        <dbReference type="ARBA" id="ARBA00022490"/>
    </source>
</evidence>
<dbReference type="InterPro" id="IPR000178">
    <property type="entry name" value="TF_IF2_bacterial-like"/>
</dbReference>
<dbReference type="SUPFAM" id="SSF52540">
    <property type="entry name" value="P-loop containing nucleoside triphosphate hydrolases"/>
    <property type="match status" value="1"/>
</dbReference>
<evidence type="ECO:0000256" key="5">
    <source>
        <dbReference type="ARBA" id="ARBA00022540"/>
    </source>
</evidence>
<feature type="binding site" evidence="9">
    <location>
        <begin position="518"/>
        <end position="522"/>
    </location>
    <ligand>
        <name>GTP</name>
        <dbReference type="ChEBI" id="CHEBI:37565"/>
    </ligand>
</feature>
<evidence type="ECO:0000256" key="6">
    <source>
        <dbReference type="ARBA" id="ARBA00022741"/>
    </source>
</evidence>
<dbReference type="FunFam" id="3.40.50.10050:FF:000001">
    <property type="entry name" value="Translation initiation factor IF-2"/>
    <property type="match status" value="1"/>
</dbReference>
<evidence type="ECO:0000256" key="10">
    <source>
        <dbReference type="RuleBase" id="RU000644"/>
    </source>
</evidence>
<dbReference type="CDD" id="cd01887">
    <property type="entry name" value="IF2_eIF5B"/>
    <property type="match status" value="1"/>
</dbReference>
<feature type="binding site" evidence="9">
    <location>
        <begin position="472"/>
        <end position="479"/>
    </location>
    <ligand>
        <name>GTP</name>
        <dbReference type="ChEBI" id="CHEBI:37565"/>
    </ligand>
</feature>
<evidence type="ECO:0000313" key="14">
    <source>
        <dbReference type="EMBL" id="SDB44991.1"/>
    </source>
</evidence>
<dbReference type="CDD" id="cd03692">
    <property type="entry name" value="mtIF2_IVc"/>
    <property type="match status" value="1"/>
</dbReference>
<keyword evidence="15" id="KW-1185">Reference proteome</keyword>
<evidence type="ECO:0000256" key="12">
    <source>
        <dbReference type="SAM" id="MobiDB-lite"/>
    </source>
</evidence>
<feature type="region of interest" description="G-domain" evidence="9">
    <location>
        <begin position="466"/>
        <end position="614"/>
    </location>
</feature>
<dbReference type="Gene3D" id="1.10.10.2480">
    <property type="match status" value="1"/>
</dbReference>
<dbReference type="PROSITE" id="PS01176">
    <property type="entry name" value="IF2"/>
    <property type="match status" value="1"/>
</dbReference>
<dbReference type="CDD" id="cd03702">
    <property type="entry name" value="IF2_mtIF2_II"/>
    <property type="match status" value="1"/>
</dbReference>
<dbReference type="PANTHER" id="PTHR43381">
    <property type="entry name" value="TRANSLATION INITIATION FACTOR IF-2-RELATED"/>
    <property type="match status" value="1"/>
</dbReference>
<evidence type="ECO:0000256" key="2">
    <source>
        <dbReference type="ARBA" id="ARBA00007733"/>
    </source>
</evidence>
<comment type="function">
    <text evidence="9 10">One of the essential components for the initiation of protein synthesis. Protects formylmethionyl-tRNA from spontaneous hydrolysis and promotes its binding to the 30S ribosomal subunits. Also involved in the hydrolysis of GTP during the formation of the 70S ribosomal complex.</text>
</comment>
<dbReference type="Pfam" id="PF04760">
    <property type="entry name" value="IF2_N"/>
    <property type="match status" value="2"/>
</dbReference>
<keyword evidence="5 9" id="KW-0396">Initiation factor</keyword>
<keyword evidence="4 9" id="KW-0963">Cytoplasm</keyword>
<dbReference type="SUPFAM" id="SSF50447">
    <property type="entry name" value="Translation proteins"/>
    <property type="match status" value="2"/>
</dbReference>
<dbReference type="AlphaFoldDB" id="A0A1G6DIR7"/>
<dbReference type="InterPro" id="IPR023115">
    <property type="entry name" value="TIF_IF2_dom3"/>
</dbReference>
<feature type="compositionally biased region" description="Basic and acidic residues" evidence="12">
    <location>
        <begin position="108"/>
        <end position="118"/>
    </location>
</feature>
<dbReference type="InterPro" id="IPR006847">
    <property type="entry name" value="IF2_N"/>
</dbReference>
<dbReference type="PANTHER" id="PTHR43381:SF5">
    <property type="entry name" value="TR-TYPE G DOMAIN-CONTAINING PROTEIN"/>
    <property type="match status" value="1"/>
</dbReference>
<evidence type="ECO:0000313" key="15">
    <source>
        <dbReference type="Proteomes" id="UP000198771"/>
    </source>
</evidence>
<dbReference type="RefSeq" id="WP_092121364.1">
    <property type="nucleotide sequence ID" value="NZ_FMXO01000012.1"/>
</dbReference>
<comment type="similarity">
    <text evidence="2 9 10">Belongs to the TRAFAC class translation factor GTPase superfamily. Classic translation factor GTPase family. IF-2 subfamily.</text>
</comment>
<dbReference type="Pfam" id="PF00009">
    <property type="entry name" value="GTP_EFTU"/>
    <property type="match status" value="1"/>
</dbReference>
<feature type="compositionally biased region" description="Acidic residues" evidence="12">
    <location>
        <begin position="157"/>
        <end position="170"/>
    </location>
</feature>
<dbReference type="Pfam" id="PF22042">
    <property type="entry name" value="EF-G_D2"/>
    <property type="match status" value="1"/>
</dbReference>
<name>A0A1G6DIR7_9BACT</name>
<dbReference type="Gene3D" id="2.40.30.10">
    <property type="entry name" value="Translation factors"/>
    <property type="match status" value="2"/>
</dbReference>
<dbReference type="STRING" id="617002.SAMN05660653_02172"/>
<dbReference type="PROSITE" id="PS51722">
    <property type="entry name" value="G_TR_2"/>
    <property type="match status" value="1"/>
</dbReference>
<feature type="binding site" evidence="9">
    <location>
        <begin position="572"/>
        <end position="575"/>
    </location>
    <ligand>
        <name>GTP</name>
        <dbReference type="ChEBI" id="CHEBI:37565"/>
    </ligand>
</feature>
<dbReference type="InterPro" id="IPR005225">
    <property type="entry name" value="Small_GTP-bd"/>
</dbReference>
<dbReference type="FunFam" id="3.40.50.300:FF:000019">
    <property type="entry name" value="Translation initiation factor IF-2"/>
    <property type="match status" value="1"/>
</dbReference>
<dbReference type="InterPro" id="IPR015760">
    <property type="entry name" value="TIF_IF2"/>
</dbReference>
<feature type="compositionally biased region" description="Basic residues" evidence="12">
    <location>
        <begin position="350"/>
        <end position="359"/>
    </location>
</feature>
<dbReference type="InterPro" id="IPR004161">
    <property type="entry name" value="EFTu-like_2"/>
</dbReference>
<dbReference type="FunFam" id="2.40.30.10:FF:000007">
    <property type="entry name" value="Translation initiation factor IF-2"/>
    <property type="match status" value="1"/>
</dbReference>
<evidence type="ECO:0000256" key="11">
    <source>
        <dbReference type="RuleBase" id="RU000645"/>
    </source>
</evidence>
<evidence type="ECO:0000256" key="8">
    <source>
        <dbReference type="ARBA" id="ARBA00023134"/>
    </source>
</evidence>
<dbReference type="InterPro" id="IPR027417">
    <property type="entry name" value="P-loop_NTPase"/>
</dbReference>
<evidence type="ECO:0000259" key="13">
    <source>
        <dbReference type="PROSITE" id="PS51722"/>
    </source>
</evidence>
<dbReference type="Gene3D" id="3.40.50.300">
    <property type="entry name" value="P-loop containing nucleotide triphosphate hydrolases"/>
    <property type="match status" value="1"/>
</dbReference>
<dbReference type="Gene3D" id="3.40.50.10050">
    <property type="entry name" value="Translation initiation factor IF- 2, domain 3"/>
    <property type="match status" value="1"/>
</dbReference>
<feature type="region of interest" description="Disordered" evidence="12">
    <location>
        <begin position="90"/>
        <end position="372"/>
    </location>
</feature>
<gene>
    <name evidence="9" type="primary">infB</name>
    <name evidence="14" type="ORF">SAMN05660653_02172</name>
</gene>
<feature type="compositionally biased region" description="Acidic residues" evidence="12">
    <location>
        <begin position="180"/>
        <end position="190"/>
    </location>
</feature>
<feature type="compositionally biased region" description="Basic and acidic residues" evidence="12">
    <location>
        <begin position="260"/>
        <end position="274"/>
    </location>
</feature>
<dbReference type="NCBIfam" id="TIGR00487">
    <property type="entry name" value="IF-2"/>
    <property type="match status" value="1"/>
</dbReference>
<keyword evidence="8 9" id="KW-0342">GTP-binding</keyword>
<dbReference type="Pfam" id="PF11987">
    <property type="entry name" value="IF-2"/>
    <property type="match status" value="1"/>
</dbReference>
<dbReference type="GO" id="GO:0005829">
    <property type="term" value="C:cytosol"/>
    <property type="evidence" value="ECO:0007669"/>
    <property type="project" value="TreeGrafter"/>
</dbReference>
<dbReference type="GO" id="GO:0005525">
    <property type="term" value="F:GTP binding"/>
    <property type="evidence" value="ECO:0007669"/>
    <property type="project" value="UniProtKB-KW"/>
</dbReference>
<sequence>MANKIRIMDLSSELGIGNKELLQILRELDIPVKSHVSSITDEEAAQVREKMQRKDASVDVQQREIQPGVILRRRKKVAKAEEVEQKDVVVDASVADQPDETSTPPVQEKAKAKQERRVTSARIVSQPQSAPKSAAGGEDAHVAPSSDEQPLGAAAELVEDQPEVQFEDQPGEQPKSESGESSEDQSEVQPEDQSAERLPKTTSADEPDATQAEVGDSTGAESEKAAVSETAPVTEEKPKKRKPKRKEPLMQTGPQVRIISKPEAKPDFSYKPESKPYTPTPVQTPGSETPARAAVPKAAPSTESTQERKKKKKGKRTVEIVQTSPFAEQDRSDPNWKKKKTSPVQDRTGGKFRTKRSRSKSRDAHDDQMLQTGTQPIKAAKRKIRMEEAIRVSDMAKQMGLKAQEIIKILFSMGMMTTINQSIDQDTATLVATEFGYEVEQVGFLEEGFTQTLEEDKLEDLAPRPPVVTIMGHVDHGKTSLLDAIRETNVTKGEAGGITQHIGAYHVETSRGIITFLDTPGHEAFTAMRARGAQVTDLVILVVAADDGVMEQTKEAVNHAKAANVPIVVAVNKIDKEDANPDRVIRELSEMGLLAEAWGGDTIFANVSAKQRIGLDELLEMVLLQAEVLDLKANPGKRARGHIVEARLDKGRGPVATVLIQEGSLHEGDVFVCGLYQGKVRAMLDDKGQKIKEAGPSYPVEVQGFDGLAESGDEFVVVADEKIARRIASARQTKEREKTLAKASKVTLDSFLASKAAGETKVLNLVIKTDVQGSAEAVSESLLKLSTDEVRVQIVHSGAGAITESDVMLAAASSAIVIGFNVRPMAKVKEIAESESVEIRFYDIIYNLVNDIRDAMTGMLSPIIRESYLGQAEVRQTFSVPKIGMVAGCAVMDGKLLRNAKIRLLREGVVIYTGKLSSLRRFKEDVKEVSKGFECGVGLANFNDIKVGDVIEAFEEVSEKATL</sequence>
<dbReference type="InterPro" id="IPR009000">
    <property type="entry name" value="Transl_B-barrel_sf"/>
</dbReference>
<dbReference type="HAMAP" id="MF_00100_B">
    <property type="entry name" value="IF_2_B"/>
    <property type="match status" value="1"/>
</dbReference>
<feature type="domain" description="Tr-type G" evidence="13">
    <location>
        <begin position="463"/>
        <end position="632"/>
    </location>
</feature>
<comment type="subcellular location">
    <subcellularLocation>
        <location evidence="1 9 11">Cytoplasm</location>
    </subcellularLocation>
</comment>
<reference evidence="14 15" key="1">
    <citation type="submission" date="2016-10" db="EMBL/GenBank/DDBJ databases">
        <authorList>
            <person name="de Groot N.N."/>
        </authorList>
    </citation>
    <scope>NUCLEOTIDE SEQUENCE [LARGE SCALE GENOMIC DNA]</scope>
    <source>
        <strain evidence="14 15">ASO4-2</strain>
    </source>
</reference>
<organism evidence="14 15">
    <name type="scientific">Desulfonatronum thiosulfatophilum</name>
    <dbReference type="NCBI Taxonomy" id="617002"/>
    <lineage>
        <taxon>Bacteria</taxon>
        <taxon>Pseudomonadati</taxon>
        <taxon>Thermodesulfobacteriota</taxon>
        <taxon>Desulfovibrionia</taxon>
        <taxon>Desulfovibrionales</taxon>
        <taxon>Desulfonatronaceae</taxon>
        <taxon>Desulfonatronum</taxon>
    </lineage>
</organism>
<dbReference type="InterPro" id="IPR000795">
    <property type="entry name" value="T_Tr_GTP-bd_dom"/>
</dbReference>
<accession>A0A1G6DIR7</accession>
<dbReference type="GO" id="GO:0003924">
    <property type="term" value="F:GTPase activity"/>
    <property type="evidence" value="ECO:0007669"/>
    <property type="project" value="UniProtKB-UniRule"/>
</dbReference>
<keyword evidence="7 9" id="KW-0648">Protein biosynthesis</keyword>
<dbReference type="NCBIfam" id="TIGR00231">
    <property type="entry name" value="small_GTP"/>
    <property type="match status" value="1"/>
</dbReference>
<keyword evidence="6 9" id="KW-0547">Nucleotide-binding</keyword>
<dbReference type="InterPro" id="IPR053905">
    <property type="entry name" value="EF-G-like_DII"/>
</dbReference>
<feature type="compositionally biased region" description="Polar residues" evidence="12">
    <location>
        <begin position="122"/>
        <end position="131"/>
    </location>
</feature>
<evidence type="ECO:0000256" key="7">
    <source>
        <dbReference type="ARBA" id="ARBA00022917"/>
    </source>
</evidence>
<protein>
    <recommendedName>
        <fullName evidence="3 9">Translation initiation factor IF-2</fullName>
    </recommendedName>
</protein>